<evidence type="ECO:0000313" key="1">
    <source>
        <dbReference type="EMBL" id="NOL61059.1"/>
    </source>
</evidence>
<evidence type="ECO:0008006" key="3">
    <source>
        <dbReference type="Google" id="ProtNLM"/>
    </source>
</evidence>
<dbReference type="EMBL" id="JABGBP010000422">
    <property type="protein sequence ID" value="NOL61059.1"/>
    <property type="molecule type" value="Genomic_DNA"/>
</dbReference>
<organism evidence="1 2">
    <name type="scientific">Ferroplasma acidiphilum</name>
    <dbReference type="NCBI Taxonomy" id="74969"/>
    <lineage>
        <taxon>Archaea</taxon>
        <taxon>Methanobacteriati</taxon>
        <taxon>Thermoplasmatota</taxon>
        <taxon>Thermoplasmata</taxon>
        <taxon>Thermoplasmatales</taxon>
        <taxon>Ferroplasmaceae</taxon>
        <taxon>Ferroplasma</taxon>
    </lineage>
</organism>
<accession>A0A7K4FS01</accession>
<comment type="caution">
    <text evidence="1">The sequence shown here is derived from an EMBL/GenBank/DDBJ whole genome shotgun (WGS) entry which is preliminary data.</text>
</comment>
<sequence>MVDKWHHDINESSSIFQGYLENMFSQNKIGFKISYINNDKQKLQSVNYDHFKSLFIHEINSLLEKRGTEGYEYTKIQDLENGITIIYPKITNDTEYGDSGEFDLYPQTAICPKCHKYIRLKKPEDFCNCGVPLDQFTFVAFCDECGAHYPLDVTSNILNNCPKCKQKNSLRVINWQQADNISSYRVSCTNCKYTQPLVLFKCNHTSRQNHRIMSNKPQNKFRATTARAGAILHPMILTMPNIPTMSESTDKSFSQAFTHFFKQVGPELKEDLLYLPDFWSTLDTIRSFWEKKKVIDIMENSDITNSQSADIKVKISFIHTLISVAYNMVENNRSRELVNRENYGIDEIEECLDSVKNKYLDIREQQGVYLLDAHHESNNDDISPVKSIPESGYEDNGEYLEKLGIEKINFIPDFKLLQANIGIIDGSTRREVLLFRTIQTENKPTVYI</sequence>
<gene>
    <name evidence="1" type="ORF">HLB00_09540</name>
</gene>
<proteinExistence type="predicted"/>
<reference evidence="1 2" key="1">
    <citation type="submission" date="2020-05" db="EMBL/GenBank/DDBJ databases">
        <authorList>
            <person name="Zhang R."/>
        </authorList>
    </citation>
    <scope>NUCLEOTIDE SEQUENCE [LARGE SCALE GENOMIC DNA]</scope>
    <source>
        <strain evidence="1 2">DSM 28986</strain>
    </source>
</reference>
<feature type="non-terminal residue" evidence="1">
    <location>
        <position position="448"/>
    </location>
</feature>
<name>A0A7K4FS01_9ARCH</name>
<dbReference type="Proteomes" id="UP000546917">
    <property type="component" value="Unassembled WGS sequence"/>
</dbReference>
<dbReference type="AlphaFoldDB" id="A0A7K4FS01"/>
<evidence type="ECO:0000313" key="2">
    <source>
        <dbReference type="Proteomes" id="UP000546917"/>
    </source>
</evidence>
<dbReference type="RefSeq" id="WP_171482103.1">
    <property type="nucleotide sequence ID" value="NZ_JABGBP010000422.1"/>
</dbReference>
<protein>
    <recommendedName>
        <fullName evidence="3">Thaumarchaeal output domain-containing protein</fullName>
    </recommendedName>
</protein>